<feature type="transmembrane region" description="Helical" evidence="1">
    <location>
        <begin position="133"/>
        <end position="154"/>
    </location>
</feature>
<reference evidence="3" key="1">
    <citation type="journal article" date="2013" name="G3 (Bethesda)">
        <title>Comparative genomics of a plant-pathogenic fungus, Pyrenophora tritici-repentis, reveals transduplication and the impact of repeat elements on pathogenicity and population divergence.</title>
        <authorList>
            <person name="Manning V.A."/>
            <person name="Pandelova I."/>
            <person name="Dhillon B."/>
            <person name="Wilhelm L.J."/>
            <person name="Goodwin S.B."/>
            <person name="Berlin A.M."/>
            <person name="Figueroa M."/>
            <person name="Freitag M."/>
            <person name="Hane J.K."/>
            <person name="Henrissat B."/>
            <person name="Holman W.H."/>
            <person name="Kodira C.D."/>
            <person name="Martin J."/>
            <person name="Oliver R.P."/>
            <person name="Robbertse B."/>
            <person name="Schackwitz W."/>
            <person name="Schwartz D.C."/>
            <person name="Spatafora J.W."/>
            <person name="Turgeon B.G."/>
            <person name="Yandava C."/>
            <person name="Young S."/>
            <person name="Zhou S."/>
            <person name="Zeng Q."/>
            <person name="Grigoriev I.V."/>
            <person name="Ma L.-J."/>
            <person name="Ciuffetti L.M."/>
        </authorList>
    </citation>
    <scope>NUCLEOTIDE SEQUENCE [LARGE SCALE GENOMIC DNA]</scope>
    <source>
        <strain evidence="3">Pt-1C-BFP</strain>
    </source>
</reference>
<evidence type="ECO:0000256" key="1">
    <source>
        <dbReference type="SAM" id="Phobius"/>
    </source>
</evidence>
<name>B2W9Q6_PYRTR</name>
<dbReference type="AlphaFoldDB" id="B2W9Q6"/>
<dbReference type="HOGENOM" id="CLU_816716_0_0_1"/>
<feature type="transmembrane region" description="Helical" evidence="1">
    <location>
        <begin position="73"/>
        <end position="95"/>
    </location>
</feature>
<evidence type="ECO:0000313" key="2">
    <source>
        <dbReference type="EMBL" id="EDU49634.1"/>
    </source>
</evidence>
<evidence type="ECO:0000313" key="3">
    <source>
        <dbReference type="Proteomes" id="UP000001471"/>
    </source>
</evidence>
<organism evidence="2 3">
    <name type="scientific">Pyrenophora tritici-repentis (strain Pt-1C-BFP)</name>
    <name type="common">Wheat tan spot fungus</name>
    <name type="synonym">Drechslera tritici-repentis</name>
    <dbReference type="NCBI Taxonomy" id="426418"/>
    <lineage>
        <taxon>Eukaryota</taxon>
        <taxon>Fungi</taxon>
        <taxon>Dikarya</taxon>
        <taxon>Ascomycota</taxon>
        <taxon>Pezizomycotina</taxon>
        <taxon>Dothideomycetes</taxon>
        <taxon>Pleosporomycetidae</taxon>
        <taxon>Pleosporales</taxon>
        <taxon>Pleosporineae</taxon>
        <taxon>Pleosporaceae</taxon>
        <taxon>Pyrenophora</taxon>
    </lineage>
</organism>
<dbReference type="GeneID" id="6344978"/>
<gene>
    <name evidence="2" type="ORF">PTRG_06714</name>
</gene>
<keyword evidence="1" id="KW-0812">Transmembrane</keyword>
<dbReference type="KEGG" id="ptrr:6344978"/>
<proteinExistence type="predicted"/>
<feature type="transmembrane region" description="Helical" evidence="1">
    <location>
        <begin position="175"/>
        <end position="198"/>
    </location>
</feature>
<protein>
    <submittedName>
        <fullName evidence="2">Uncharacterized protein</fullName>
    </submittedName>
</protein>
<dbReference type="OrthoDB" id="3640947at2759"/>
<dbReference type="EMBL" id="DS231620">
    <property type="protein sequence ID" value="EDU49634.1"/>
    <property type="molecule type" value="Genomic_DNA"/>
</dbReference>
<feature type="transmembrane region" description="Helical" evidence="1">
    <location>
        <begin position="259"/>
        <end position="279"/>
    </location>
</feature>
<feature type="transmembrane region" description="Helical" evidence="1">
    <location>
        <begin position="16"/>
        <end position="36"/>
    </location>
</feature>
<sequence>MSTTIHLTDQSSSYKALFALDTIHATLSLSLLVLALKPTLTHLRNRRFTTTPANHNYTRANSYSHDGPLKTPLGTYLFLTSALLFLFLASLTRLITDILQTSSGISYTNDLSWHGRPSWNAAGNGYAKDIARLSFTTALTTIFFTVLLNGGVWIHSAHVRENGTGISTPGTKSRIWNTFIMAVMLGTGVAAWGLGIEAKRNGGTAWSDVLTGDKATRIVWIVHEAIVVAASLSVSAEVIWEFLSMNRGGRDSPTPSFRFAFFVVPLIWIRDAIIIYDIVLLHVNTAAWSRTAMEATNFLLLLGRQYANLGILSMVLWGAWRMGRSVGYDGGRGKGGGSYA</sequence>
<dbReference type="Proteomes" id="UP000001471">
    <property type="component" value="Unassembled WGS sequence"/>
</dbReference>
<dbReference type="eggNOG" id="ENOG502RAJC">
    <property type="taxonomic scope" value="Eukaryota"/>
</dbReference>
<accession>B2W9Q6</accession>
<feature type="transmembrane region" description="Helical" evidence="1">
    <location>
        <begin position="218"/>
        <end position="239"/>
    </location>
</feature>
<dbReference type="InParanoid" id="B2W9Q6"/>
<keyword evidence="1" id="KW-1133">Transmembrane helix</keyword>
<keyword evidence="1" id="KW-0472">Membrane</keyword>
<dbReference type="OMA" id="NGGVWIH"/>
<feature type="transmembrane region" description="Helical" evidence="1">
    <location>
        <begin position="299"/>
        <end position="320"/>
    </location>
</feature>